<dbReference type="Gene3D" id="3.30.70.1070">
    <property type="entry name" value="Sporulation related repeat"/>
    <property type="match status" value="1"/>
</dbReference>
<evidence type="ECO:0000256" key="2">
    <source>
        <dbReference type="SAM" id="Phobius"/>
    </source>
</evidence>
<dbReference type="EMBL" id="JACHFM010000003">
    <property type="protein sequence ID" value="MBB5223326.1"/>
    <property type="molecule type" value="Genomic_DNA"/>
</dbReference>
<evidence type="ECO:0000313" key="5">
    <source>
        <dbReference type="Proteomes" id="UP000549457"/>
    </source>
</evidence>
<keyword evidence="5" id="KW-1185">Reference proteome</keyword>
<keyword evidence="2" id="KW-0472">Membrane</keyword>
<feature type="region of interest" description="Disordered" evidence="1">
    <location>
        <begin position="93"/>
        <end position="121"/>
    </location>
</feature>
<comment type="caution">
    <text evidence="4">The sequence shown here is derived from an EMBL/GenBank/DDBJ whole genome shotgun (WGS) entry which is preliminary data.</text>
</comment>
<evidence type="ECO:0000313" key="4">
    <source>
        <dbReference type="EMBL" id="MBB5223326.1"/>
    </source>
</evidence>
<evidence type="ECO:0000256" key="1">
    <source>
        <dbReference type="SAM" id="MobiDB-lite"/>
    </source>
</evidence>
<proteinExistence type="predicted"/>
<feature type="transmembrane region" description="Helical" evidence="2">
    <location>
        <begin position="28"/>
        <end position="46"/>
    </location>
</feature>
<organism evidence="4 5">
    <name type="scientific">Amaricoccus macauensis</name>
    <dbReference type="NCBI Taxonomy" id="57001"/>
    <lineage>
        <taxon>Bacteria</taxon>
        <taxon>Pseudomonadati</taxon>
        <taxon>Pseudomonadota</taxon>
        <taxon>Alphaproteobacteria</taxon>
        <taxon>Rhodobacterales</taxon>
        <taxon>Paracoccaceae</taxon>
        <taxon>Amaricoccus</taxon>
    </lineage>
</organism>
<dbReference type="AlphaFoldDB" id="A0A840SU20"/>
<dbReference type="InterPro" id="IPR036680">
    <property type="entry name" value="SPOR-like_sf"/>
</dbReference>
<feature type="domain" description="SPOR" evidence="3">
    <location>
        <begin position="251"/>
        <end position="336"/>
    </location>
</feature>
<dbReference type="Pfam" id="PF05036">
    <property type="entry name" value="SPOR"/>
    <property type="match status" value="1"/>
</dbReference>
<dbReference type="RefSeq" id="WP_184151944.1">
    <property type="nucleotide sequence ID" value="NZ_JACHFM010000003.1"/>
</dbReference>
<sequence length="336" mass="34481">MRDLYSDDFESVAADGADRLIPDGMRRVTGAIVFVGVIVVMGVWAWRLGTRDATEVPVIRAMEGPSRMQPADPGGLQAAHQGLEVNGVLGGAPEERSRATAIPPARPTPPALAKEDAPQGELVASAPQALAEKVAGQVAAELAAPNEGAAAAAAVQPILPSDVTADEEGLLGGAGETAEVPDAEVAGADDAAASAVRPRNRPAGLQVARAEAPVRATSAAAPPVAEAAPEPVAARPAPAKAASVATNEVGSVQSGARLVQLGAFDSEEITRKAWSSLVAKNPDLLSSKSLYVERTTSNARVFYRLRVAGFQSADDTRRMCEALRGRGVACIPVTLQ</sequence>
<protein>
    <recommendedName>
        <fullName evidence="3">SPOR domain-containing protein</fullName>
    </recommendedName>
</protein>
<dbReference type="PROSITE" id="PS51724">
    <property type="entry name" value="SPOR"/>
    <property type="match status" value="1"/>
</dbReference>
<accession>A0A840SU20</accession>
<name>A0A840SU20_9RHOB</name>
<gene>
    <name evidence="4" type="ORF">HNP73_003273</name>
</gene>
<keyword evidence="2" id="KW-1133">Transmembrane helix</keyword>
<evidence type="ECO:0000259" key="3">
    <source>
        <dbReference type="PROSITE" id="PS51724"/>
    </source>
</evidence>
<dbReference type="InterPro" id="IPR007730">
    <property type="entry name" value="SPOR-like_dom"/>
</dbReference>
<reference evidence="4 5" key="1">
    <citation type="submission" date="2020-08" db="EMBL/GenBank/DDBJ databases">
        <title>Genomic Encyclopedia of Type Strains, Phase IV (KMG-IV): sequencing the most valuable type-strain genomes for metagenomic binning, comparative biology and taxonomic classification.</title>
        <authorList>
            <person name="Goeker M."/>
        </authorList>
    </citation>
    <scope>NUCLEOTIDE SEQUENCE [LARGE SCALE GENOMIC DNA]</scope>
    <source>
        <strain evidence="4 5">DSM 101730</strain>
    </source>
</reference>
<keyword evidence="2" id="KW-0812">Transmembrane</keyword>
<dbReference type="Proteomes" id="UP000549457">
    <property type="component" value="Unassembled WGS sequence"/>
</dbReference>
<dbReference type="GO" id="GO:0042834">
    <property type="term" value="F:peptidoglycan binding"/>
    <property type="evidence" value="ECO:0007669"/>
    <property type="project" value="InterPro"/>
</dbReference>